<evidence type="ECO:0000256" key="4">
    <source>
        <dbReference type="ARBA" id="ARBA00022723"/>
    </source>
</evidence>
<dbReference type="InterPro" id="IPR033749">
    <property type="entry name" value="Polyprenyl_synt_CS"/>
</dbReference>
<dbReference type="PANTHER" id="PTHR43281">
    <property type="entry name" value="FARNESYL DIPHOSPHATE SYNTHASE"/>
    <property type="match status" value="1"/>
</dbReference>
<dbReference type="Gene3D" id="1.10.600.10">
    <property type="entry name" value="Farnesyl Diphosphate Synthase"/>
    <property type="match status" value="1"/>
</dbReference>
<evidence type="ECO:0000313" key="11">
    <source>
        <dbReference type="Proteomes" id="UP000825134"/>
    </source>
</evidence>
<evidence type="ECO:0000256" key="3">
    <source>
        <dbReference type="ARBA" id="ARBA00022679"/>
    </source>
</evidence>
<evidence type="ECO:0000313" key="8">
    <source>
        <dbReference type="EMBL" id="QHP83856.1"/>
    </source>
</evidence>
<dbReference type="InterPro" id="IPR000092">
    <property type="entry name" value="Polyprenyl_synt"/>
</dbReference>
<dbReference type="EMBL" id="CP035278">
    <property type="protein sequence ID" value="QHP83856.1"/>
    <property type="molecule type" value="Genomic_DNA"/>
</dbReference>
<keyword evidence="5" id="KW-0460">Magnesium</keyword>
<dbReference type="CDD" id="cd00685">
    <property type="entry name" value="Trans_IPPS_HT"/>
    <property type="match status" value="1"/>
</dbReference>
<keyword evidence="6" id="KW-0414">Isoprene biosynthesis</keyword>
<evidence type="ECO:0000256" key="5">
    <source>
        <dbReference type="ARBA" id="ARBA00022842"/>
    </source>
</evidence>
<sequence>MDDFNDYRSKVENKLRDSLEDFGNAQKGLRRPIEYALLSGGKRVRPLLVCLFADSLQKGREVLDTAIAVEYIHTSTLIADDLPCMDNDDMRRGKPAVHKAFDEASALLASYALIPAAYARIRKNAKILKERVSFQQEVEDAYEDILELIEQRFGVGGILGGQYEDIFFQDFTKESVLGIIKKKTGALFEIACVAGWLFGGGARESASLVSAFAEHFGILFQIRDDLADLHQDDQEEKKLNYALLFGEQAAKDLLDKAFEQCIKNLCLLRDEGLKLLKPLEGLCQYVFYKRNK</sequence>
<comment type="similarity">
    <text evidence="2 7">Belongs to the FPP/GGPP synthase family.</text>
</comment>
<dbReference type="PROSITE" id="PS00723">
    <property type="entry name" value="POLYPRENYL_SYNTHASE_1"/>
    <property type="match status" value="1"/>
</dbReference>
<dbReference type="Pfam" id="PF00348">
    <property type="entry name" value="polyprenyl_synt"/>
    <property type="match status" value="1"/>
</dbReference>
<dbReference type="AlphaFoldDB" id="A0AAQ0J688"/>
<evidence type="ECO:0000313" key="10">
    <source>
        <dbReference type="Proteomes" id="UP000512184"/>
    </source>
</evidence>
<proteinExistence type="inferred from homology"/>
<dbReference type="EC" id="2.5.1.10" evidence="8"/>
<keyword evidence="4" id="KW-0479">Metal-binding</keyword>
<comment type="cofactor">
    <cofactor evidence="1">
        <name>Mg(2+)</name>
        <dbReference type="ChEBI" id="CHEBI:18420"/>
    </cofactor>
</comment>
<protein>
    <submittedName>
        <fullName evidence="8">6E-farnesyl diphosphate synthase</fullName>
        <ecNumber evidence="8">2.5.1.10</ecNumber>
    </submittedName>
    <submittedName>
        <fullName evidence="9">Polyprenyl synthetase family protein</fullName>
    </submittedName>
</protein>
<dbReference type="Proteomes" id="UP000512184">
    <property type="component" value="Chromosome"/>
</dbReference>
<keyword evidence="3 7" id="KW-0808">Transferase</keyword>
<dbReference type="SUPFAM" id="SSF48576">
    <property type="entry name" value="Terpenoid synthases"/>
    <property type="match status" value="1"/>
</dbReference>
<reference evidence="8 10" key="1">
    <citation type="submission" date="2019-01" db="EMBL/GenBank/DDBJ databases">
        <title>Whole genome sequencing and annotation enables comparative genome analysis that reveals unique features of the Chlamydia suis R19 Genome.</title>
        <authorList>
            <person name="Dimond Z.E."/>
        </authorList>
    </citation>
    <scope>NUCLEOTIDE SEQUENCE [LARGE SCALE GENOMIC DNA]</scope>
    <source>
        <strain evidence="8 10">R19</strain>
    </source>
</reference>
<dbReference type="RefSeq" id="WP_080125247.1">
    <property type="nucleotide sequence ID" value="NZ_CP035278.1"/>
</dbReference>
<dbReference type="GO" id="GO:0046872">
    <property type="term" value="F:metal ion binding"/>
    <property type="evidence" value="ECO:0007669"/>
    <property type="project" value="UniProtKB-KW"/>
</dbReference>
<gene>
    <name evidence="8" type="primary">ispA</name>
    <name evidence="8" type="ORF">Chls_981</name>
    <name evidence="9" type="ORF">INQ84_01175</name>
</gene>
<dbReference type="GO" id="GO:0004337">
    <property type="term" value="F:(2E,6E)-farnesyl diphosphate synthase activity"/>
    <property type="evidence" value="ECO:0007669"/>
    <property type="project" value="UniProtKB-EC"/>
</dbReference>
<dbReference type="PANTHER" id="PTHR43281:SF1">
    <property type="entry name" value="FARNESYL DIPHOSPHATE SYNTHASE"/>
    <property type="match status" value="1"/>
</dbReference>
<evidence type="ECO:0000256" key="6">
    <source>
        <dbReference type="ARBA" id="ARBA00023229"/>
    </source>
</evidence>
<reference evidence="9" key="2">
    <citation type="journal article" date="2021" name="Front. Microbiol.">
        <title>Generation of Tetracycline and Rifamycin Resistant Chlamydia Suis Recombinants.</title>
        <authorList>
            <person name="Marti H."/>
            <person name="Bommana S."/>
            <person name="Read T.D."/>
            <person name="Pesch T."/>
            <person name="Prahauser B."/>
            <person name="Dean D."/>
            <person name="Borel N."/>
        </authorList>
    </citation>
    <scope>NUCLEOTIDE SEQUENCE</scope>
    <source>
        <strain evidence="9">208.1</strain>
    </source>
</reference>
<evidence type="ECO:0000256" key="2">
    <source>
        <dbReference type="ARBA" id="ARBA00006706"/>
    </source>
</evidence>
<name>A0AAQ0J688_9CHLA</name>
<dbReference type="Proteomes" id="UP000825134">
    <property type="component" value="Chromosome"/>
</dbReference>
<organism evidence="9 11">
    <name type="scientific">Chlamydia suis</name>
    <dbReference type="NCBI Taxonomy" id="83559"/>
    <lineage>
        <taxon>Bacteria</taxon>
        <taxon>Pseudomonadati</taxon>
        <taxon>Chlamydiota</taxon>
        <taxon>Chlamydiia</taxon>
        <taxon>Chlamydiales</taxon>
        <taxon>Chlamydiaceae</taxon>
        <taxon>Chlamydia/Chlamydophila group</taxon>
        <taxon>Chlamydia</taxon>
    </lineage>
</organism>
<dbReference type="GO" id="GO:0008299">
    <property type="term" value="P:isoprenoid biosynthetic process"/>
    <property type="evidence" value="ECO:0007669"/>
    <property type="project" value="UniProtKB-KW"/>
</dbReference>
<evidence type="ECO:0000256" key="1">
    <source>
        <dbReference type="ARBA" id="ARBA00001946"/>
    </source>
</evidence>
<accession>A0AAQ0J688</accession>
<evidence type="ECO:0000313" key="9">
    <source>
        <dbReference type="EMBL" id="QYC74606.1"/>
    </source>
</evidence>
<dbReference type="EMBL" id="CP063185">
    <property type="protein sequence ID" value="QYC74606.1"/>
    <property type="molecule type" value="Genomic_DNA"/>
</dbReference>
<keyword evidence="10" id="KW-1185">Reference proteome</keyword>
<dbReference type="SFLD" id="SFLDS00005">
    <property type="entry name" value="Isoprenoid_Synthase_Type_I"/>
    <property type="match status" value="1"/>
</dbReference>
<dbReference type="PROSITE" id="PS00444">
    <property type="entry name" value="POLYPRENYL_SYNTHASE_2"/>
    <property type="match status" value="1"/>
</dbReference>
<evidence type="ECO:0000256" key="7">
    <source>
        <dbReference type="RuleBase" id="RU004466"/>
    </source>
</evidence>
<dbReference type="InterPro" id="IPR008949">
    <property type="entry name" value="Isoprenoid_synthase_dom_sf"/>
</dbReference>